<dbReference type="Pfam" id="PF00069">
    <property type="entry name" value="Pkinase"/>
    <property type="match status" value="1"/>
</dbReference>
<reference evidence="2" key="2">
    <citation type="journal article" date="2021" name="PeerJ">
        <title>Extensive microbial diversity within the chicken gut microbiome revealed by metagenomics and culture.</title>
        <authorList>
            <person name="Gilroy R."/>
            <person name="Ravi A."/>
            <person name="Getino M."/>
            <person name="Pursley I."/>
            <person name="Horton D.L."/>
            <person name="Alikhan N.F."/>
            <person name="Baker D."/>
            <person name="Gharbi K."/>
            <person name="Hall N."/>
            <person name="Watson M."/>
            <person name="Adriaenssens E.M."/>
            <person name="Foster-Nyarko E."/>
            <person name="Jarju S."/>
            <person name="Secka A."/>
            <person name="Antonio M."/>
            <person name="Oren A."/>
            <person name="Chaudhuri R.R."/>
            <person name="La Ragione R."/>
            <person name="Hildebrand F."/>
            <person name="Pallen M.J."/>
        </authorList>
    </citation>
    <scope>NUCLEOTIDE SEQUENCE</scope>
    <source>
        <strain evidence="2">ChiGjej1B1-2707</strain>
    </source>
</reference>
<dbReference type="SMART" id="SM00220">
    <property type="entry name" value="S_TKc"/>
    <property type="match status" value="1"/>
</dbReference>
<evidence type="ECO:0000313" key="2">
    <source>
        <dbReference type="EMBL" id="HIR01897.1"/>
    </source>
</evidence>
<dbReference type="Gene3D" id="1.10.510.10">
    <property type="entry name" value="Transferase(Phosphotransferase) domain 1"/>
    <property type="match status" value="1"/>
</dbReference>
<keyword evidence="2" id="KW-0808">Transferase</keyword>
<dbReference type="AlphaFoldDB" id="A0A9D1A0N7"/>
<sequence length="192" mass="21349">MRVWTECAALQQCEGSGLIPRWHGIVNERGRYFIVLERMPGESLASLLAKHYVFSDEEIGVIARDTTAAVAFAHEHGIAHNDLRPANVLFDIERNRASLIDFGLATFFPSSRARTDFPASSAIDRSGIADILLHALYSRYEGPRTNASWREELSLPRAQCTCLNALFADIPPYRSWSETRDAIAKAFPASPG</sequence>
<proteinExistence type="predicted"/>
<protein>
    <submittedName>
        <fullName evidence="2">Protein kinase</fullName>
    </submittedName>
</protein>
<dbReference type="GO" id="GO:0005524">
    <property type="term" value="F:ATP binding"/>
    <property type="evidence" value="ECO:0007669"/>
    <property type="project" value="InterPro"/>
</dbReference>
<dbReference type="Proteomes" id="UP000824261">
    <property type="component" value="Unassembled WGS sequence"/>
</dbReference>
<evidence type="ECO:0000259" key="1">
    <source>
        <dbReference type="PROSITE" id="PS50011"/>
    </source>
</evidence>
<name>A0A9D1A0N7_9ACTN</name>
<dbReference type="PROSITE" id="PS50011">
    <property type="entry name" value="PROTEIN_KINASE_DOM"/>
    <property type="match status" value="1"/>
</dbReference>
<dbReference type="GO" id="GO:0004674">
    <property type="term" value="F:protein serine/threonine kinase activity"/>
    <property type="evidence" value="ECO:0007669"/>
    <property type="project" value="TreeGrafter"/>
</dbReference>
<dbReference type="InterPro" id="IPR011009">
    <property type="entry name" value="Kinase-like_dom_sf"/>
</dbReference>
<reference evidence="2" key="1">
    <citation type="submission" date="2020-10" db="EMBL/GenBank/DDBJ databases">
        <authorList>
            <person name="Gilroy R."/>
        </authorList>
    </citation>
    <scope>NUCLEOTIDE SEQUENCE</scope>
    <source>
        <strain evidence="2">ChiGjej1B1-2707</strain>
    </source>
</reference>
<feature type="domain" description="Protein kinase" evidence="1">
    <location>
        <begin position="1"/>
        <end position="192"/>
    </location>
</feature>
<organism evidence="2 3">
    <name type="scientific">Candidatus Aveggerthella stercoripullorum</name>
    <dbReference type="NCBI Taxonomy" id="2840688"/>
    <lineage>
        <taxon>Bacteria</taxon>
        <taxon>Bacillati</taxon>
        <taxon>Actinomycetota</taxon>
        <taxon>Coriobacteriia</taxon>
        <taxon>Eggerthellales</taxon>
        <taxon>Eggerthellaceae</taxon>
        <taxon>Eggerthellaceae incertae sedis</taxon>
        <taxon>Candidatus Aveggerthella</taxon>
    </lineage>
</organism>
<comment type="caution">
    <text evidence="2">The sequence shown here is derived from an EMBL/GenBank/DDBJ whole genome shotgun (WGS) entry which is preliminary data.</text>
</comment>
<gene>
    <name evidence="2" type="ORF">IAA69_06520</name>
</gene>
<dbReference type="PANTHER" id="PTHR44167">
    <property type="entry name" value="OVARIAN-SPECIFIC SERINE/THREONINE-PROTEIN KINASE LOK-RELATED"/>
    <property type="match status" value="1"/>
</dbReference>
<dbReference type="InterPro" id="IPR000719">
    <property type="entry name" value="Prot_kinase_dom"/>
</dbReference>
<dbReference type="EMBL" id="DVGB01000080">
    <property type="protein sequence ID" value="HIR01897.1"/>
    <property type="molecule type" value="Genomic_DNA"/>
</dbReference>
<keyword evidence="2" id="KW-0418">Kinase</keyword>
<dbReference type="SUPFAM" id="SSF56112">
    <property type="entry name" value="Protein kinase-like (PK-like)"/>
    <property type="match status" value="1"/>
</dbReference>
<accession>A0A9D1A0N7</accession>
<evidence type="ECO:0000313" key="3">
    <source>
        <dbReference type="Proteomes" id="UP000824261"/>
    </source>
</evidence>
<dbReference type="PANTHER" id="PTHR44167:SF24">
    <property type="entry name" value="SERINE_THREONINE-PROTEIN KINASE CHK2"/>
    <property type="match status" value="1"/>
</dbReference>